<dbReference type="Proteomes" id="UP001432128">
    <property type="component" value="Chromosome"/>
</dbReference>
<sequence length="112" mass="11589">MHSVLRRDLRAALAAGDRTTVAALRSAIAAIDNAQAPSLDGTASSGPAGPGGVGVGSTEVDRLELDDDELRSVLRAERDESLSAAAQFDALGRPDDAAAMRSRADVVERYLA</sequence>
<protein>
    <submittedName>
        <fullName evidence="2">Glutamyl-tRNA amidotransferase</fullName>
    </submittedName>
</protein>
<keyword evidence="3" id="KW-1185">Reference proteome</keyword>
<name>A0AAU4K7K5_9NOCA</name>
<gene>
    <name evidence="2" type="ORF">OG579_09720</name>
</gene>
<accession>A0AAU4K7K5</accession>
<feature type="region of interest" description="Disordered" evidence="1">
    <location>
        <begin position="35"/>
        <end position="61"/>
    </location>
</feature>
<evidence type="ECO:0000256" key="1">
    <source>
        <dbReference type="SAM" id="MobiDB-lite"/>
    </source>
</evidence>
<evidence type="ECO:0000313" key="3">
    <source>
        <dbReference type="Proteomes" id="UP001432128"/>
    </source>
</evidence>
<dbReference type="Gene3D" id="1.10.1510.10">
    <property type="entry name" value="Uncharacterised protein YqeY/AIM41 PF09424, N-terminal domain"/>
    <property type="match status" value="1"/>
</dbReference>
<dbReference type="RefSeq" id="WP_328858961.1">
    <property type="nucleotide sequence ID" value="NZ_CP108021.1"/>
</dbReference>
<dbReference type="InterPro" id="IPR042184">
    <property type="entry name" value="YqeY/Aim41_N"/>
</dbReference>
<dbReference type="AlphaFoldDB" id="A0AAU4K7K5"/>
<proteinExistence type="predicted"/>
<organism evidence="2 3">
    <name type="scientific">Williamsia herbipolensis</name>
    <dbReference type="NCBI Taxonomy" id="1603258"/>
    <lineage>
        <taxon>Bacteria</taxon>
        <taxon>Bacillati</taxon>
        <taxon>Actinomycetota</taxon>
        <taxon>Actinomycetes</taxon>
        <taxon>Mycobacteriales</taxon>
        <taxon>Nocardiaceae</taxon>
        <taxon>Williamsia</taxon>
    </lineage>
</organism>
<reference evidence="2 3" key="1">
    <citation type="submission" date="2022-10" db="EMBL/GenBank/DDBJ databases">
        <title>The complete genomes of actinobacterial strains from the NBC collection.</title>
        <authorList>
            <person name="Joergensen T.S."/>
            <person name="Alvarez Arevalo M."/>
            <person name="Sterndorff E.B."/>
            <person name="Faurdal D."/>
            <person name="Vuksanovic O."/>
            <person name="Mourched A.-S."/>
            <person name="Charusanti P."/>
            <person name="Shaw S."/>
            <person name="Blin K."/>
            <person name="Weber T."/>
        </authorList>
    </citation>
    <scope>NUCLEOTIDE SEQUENCE [LARGE SCALE GENOMIC DNA]</scope>
    <source>
        <strain evidence="2 3">NBC_00319</strain>
    </source>
</reference>
<evidence type="ECO:0000313" key="2">
    <source>
        <dbReference type="EMBL" id="WUM22019.1"/>
    </source>
</evidence>
<dbReference type="EMBL" id="CP108021">
    <property type="protein sequence ID" value="WUM22019.1"/>
    <property type="molecule type" value="Genomic_DNA"/>
</dbReference>
<dbReference type="KEGG" id="whr:OG579_09720"/>